<evidence type="ECO:0000313" key="3">
    <source>
        <dbReference type="Proteomes" id="UP001055712"/>
    </source>
</evidence>
<evidence type="ECO:0000313" key="2">
    <source>
        <dbReference type="EMBL" id="KAI3428581.1"/>
    </source>
</evidence>
<dbReference type="PROSITE" id="PS51186">
    <property type="entry name" value="GNAT"/>
    <property type="match status" value="1"/>
</dbReference>
<dbReference type="Proteomes" id="UP001055712">
    <property type="component" value="Unassembled WGS sequence"/>
</dbReference>
<feature type="domain" description="N-acetyltransferase" evidence="1">
    <location>
        <begin position="57"/>
        <end position="223"/>
    </location>
</feature>
<dbReference type="Gene3D" id="3.40.630.30">
    <property type="match status" value="1"/>
</dbReference>
<keyword evidence="3" id="KW-1185">Reference proteome</keyword>
<proteinExistence type="predicted"/>
<evidence type="ECO:0000259" key="1">
    <source>
        <dbReference type="PROSITE" id="PS51186"/>
    </source>
</evidence>
<dbReference type="InterPro" id="IPR016181">
    <property type="entry name" value="Acyl_CoA_acyltransferase"/>
</dbReference>
<sequence>MSLEVVVNACASFDDCDEVAALCGSSFPEEVWSQGLSVHQWAQIEADDLRHTPAWWKQIGLAREGSSTGRLLGVVVLTLEKEADESISWSEYSRRVGCGPTVLSWMYDQVLDEALLDYECLIDFIAVSPEARGKGVGAKLMCWAEDAGTAILAETQGAAVAALGVDMTLWVAADNAAACRLYQRSGYAVVRRTDSGTCTCLASQVHKWFLGHPVWIKMRKQLPVPEHLASLKPCQQSFSLAVAAGSGACAALACTTAALGGEGRFEEVPLGPAQISLEPAHDSAQTAISRSAVSLPAMAASSLFGSKHPVKDTRAQLSVELQAVGSLGAGHLKTALAGGSREPACGEALASSRLSAAAAAPACARSVASASVALVTATSDSSDSEDEEGLEVDVAHAAAAHRSTTEAAGGCDVFRLVSLKSDAETASN</sequence>
<dbReference type="CDD" id="cd04301">
    <property type="entry name" value="NAT_SF"/>
    <property type="match status" value="1"/>
</dbReference>
<dbReference type="SUPFAM" id="SSF55729">
    <property type="entry name" value="Acyl-CoA N-acyltransferases (Nat)"/>
    <property type="match status" value="1"/>
</dbReference>
<name>A0A9D4TL60_CHLVU</name>
<reference evidence="2" key="2">
    <citation type="submission" date="2020-11" db="EMBL/GenBank/DDBJ databases">
        <authorList>
            <person name="Cecchin M."/>
            <person name="Marcolungo L."/>
            <person name="Rossato M."/>
            <person name="Girolomoni L."/>
            <person name="Cosentino E."/>
            <person name="Cuine S."/>
            <person name="Li-Beisson Y."/>
            <person name="Delledonne M."/>
            <person name="Ballottari M."/>
        </authorList>
    </citation>
    <scope>NUCLEOTIDE SEQUENCE</scope>
    <source>
        <strain evidence="2">211/11P</strain>
        <tissue evidence="2">Whole cell</tissue>
    </source>
</reference>
<organism evidence="2 3">
    <name type="scientific">Chlorella vulgaris</name>
    <name type="common">Green alga</name>
    <dbReference type="NCBI Taxonomy" id="3077"/>
    <lineage>
        <taxon>Eukaryota</taxon>
        <taxon>Viridiplantae</taxon>
        <taxon>Chlorophyta</taxon>
        <taxon>core chlorophytes</taxon>
        <taxon>Trebouxiophyceae</taxon>
        <taxon>Chlorellales</taxon>
        <taxon>Chlorellaceae</taxon>
        <taxon>Chlorella clade</taxon>
        <taxon>Chlorella</taxon>
    </lineage>
</organism>
<dbReference type="GO" id="GO:0016747">
    <property type="term" value="F:acyltransferase activity, transferring groups other than amino-acyl groups"/>
    <property type="evidence" value="ECO:0007669"/>
    <property type="project" value="InterPro"/>
</dbReference>
<dbReference type="Pfam" id="PF13508">
    <property type="entry name" value="Acetyltransf_7"/>
    <property type="match status" value="1"/>
</dbReference>
<reference evidence="2" key="1">
    <citation type="journal article" date="2019" name="Plant J.">
        <title>Chlorella vulgaris genome assembly and annotation reveals the molecular basis for metabolic acclimation to high light conditions.</title>
        <authorList>
            <person name="Cecchin M."/>
            <person name="Marcolungo L."/>
            <person name="Rossato M."/>
            <person name="Girolomoni L."/>
            <person name="Cosentino E."/>
            <person name="Cuine S."/>
            <person name="Li-Beisson Y."/>
            <person name="Delledonne M."/>
            <person name="Ballottari M."/>
        </authorList>
    </citation>
    <scope>NUCLEOTIDE SEQUENCE</scope>
    <source>
        <strain evidence="2">211/11P</strain>
    </source>
</reference>
<comment type="caution">
    <text evidence="2">The sequence shown here is derived from an EMBL/GenBank/DDBJ whole genome shotgun (WGS) entry which is preliminary data.</text>
</comment>
<protein>
    <recommendedName>
        <fullName evidence="1">N-acetyltransferase domain-containing protein</fullName>
    </recommendedName>
</protein>
<gene>
    <name evidence="2" type="ORF">D9Q98_007403</name>
</gene>
<dbReference type="AlphaFoldDB" id="A0A9D4TL60"/>
<dbReference type="InterPro" id="IPR000182">
    <property type="entry name" value="GNAT_dom"/>
</dbReference>
<dbReference type="OrthoDB" id="41532at2759"/>
<accession>A0A9D4TL60</accession>
<dbReference type="EMBL" id="SIDB01000009">
    <property type="protein sequence ID" value="KAI3428581.1"/>
    <property type="molecule type" value="Genomic_DNA"/>
</dbReference>